<name>A0A0F9RN70_9ZZZZ</name>
<organism evidence="1">
    <name type="scientific">marine sediment metagenome</name>
    <dbReference type="NCBI Taxonomy" id="412755"/>
    <lineage>
        <taxon>unclassified sequences</taxon>
        <taxon>metagenomes</taxon>
        <taxon>ecological metagenomes</taxon>
    </lineage>
</organism>
<comment type="caution">
    <text evidence="1">The sequence shown here is derived from an EMBL/GenBank/DDBJ whole genome shotgun (WGS) entry which is preliminary data.</text>
</comment>
<gene>
    <name evidence="1" type="ORF">LCGC14_0556530</name>
</gene>
<protein>
    <submittedName>
        <fullName evidence="1">Uncharacterized protein</fullName>
    </submittedName>
</protein>
<reference evidence="1" key="1">
    <citation type="journal article" date="2015" name="Nature">
        <title>Complex archaea that bridge the gap between prokaryotes and eukaryotes.</title>
        <authorList>
            <person name="Spang A."/>
            <person name="Saw J.H."/>
            <person name="Jorgensen S.L."/>
            <person name="Zaremba-Niedzwiedzka K."/>
            <person name="Martijn J."/>
            <person name="Lind A.E."/>
            <person name="van Eijk R."/>
            <person name="Schleper C."/>
            <person name="Guy L."/>
            <person name="Ettema T.J."/>
        </authorList>
    </citation>
    <scope>NUCLEOTIDE SEQUENCE</scope>
</reference>
<accession>A0A0F9RN70</accession>
<evidence type="ECO:0000313" key="1">
    <source>
        <dbReference type="EMBL" id="KKN57995.1"/>
    </source>
</evidence>
<dbReference type="EMBL" id="LAZR01000780">
    <property type="protein sequence ID" value="KKN57995.1"/>
    <property type="molecule type" value="Genomic_DNA"/>
</dbReference>
<proteinExistence type="predicted"/>
<sequence length="109" mass="12896">MEKKQIVKLEKGKYIRIKGFVTMYAPSGNKKVCGKWIGGSSWTEKNPLIRIGKCNHKPRKVIWSKNTDIFGRYKEGEKKRICWDGRFICRECGYLIKIGKQKEKTRWKK</sequence>
<dbReference type="AlphaFoldDB" id="A0A0F9RN70"/>